<gene>
    <name evidence="14" type="ORF">H671_1g3698</name>
</gene>
<protein>
    <submittedName>
        <fullName evidence="14">Zinc finger protein 14</fullName>
    </submittedName>
</protein>
<dbReference type="Pfam" id="PF01352">
    <property type="entry name" value="KRAB"/>
    <property type="match status" value="1"/>
</dbReference>
<dbReference type="Pfam" id="PF00096">
    <property type="entry name" value="zf-C2H2"/>
    <property type="match status" value="2"/>
</dbReference>
<feature type="domain" description="C2H2-type" evidence="12">
    <location>
        <begin position="482"/>
        <end position="509"/>
    </location>
</feature>
<reference evidence="15" key="1">
    <citation type="journal article" date="2013" name="Nat. Biotechnol.">
        <title>Chinese hamster genome sequenced from sorted chromosomes.</title>
        <authorList>
            <person name="Brinkrolf K."/>
            <person name="Rupp O."/>
            <person name="Laux H."/>
            <person name="Kollin F."/>
            <person name="Ernst W."/>
            <person name="Linke B."/>
            <person name="Kofler R."/>
            <person name="Romand S."/>
            <person name="Hesse F."/>
            <person name="Budach W.E."/>
            <person name="Galosy S."/>
            <person name="Muller D."/>
            <person name="Noll T."/>
            <person name="Wienberg J."/>
            <person name="Jostock T."/>
            <person name="Leonard M."/>
            <person name="Grillari J."/>
            <person name="Tauch A."/>
            <person name="Goesmann A."/>
            <person name="Helk B."/>
            <person name="Mott J.E."/>
            <person name="Puhler A."/>
            <person name="Borth N."/>
        </authorList>
    </citation>
    <scope>NUCLEOTIDE SEQUENCE [LARGE SCALE GENOMIC DNA]</scope>
    <source>
        <strain evidence="15">17A/GY</strain>
    </source>
</reference>
<dbReference type="PROSITE" id="PS50157">
    <property type="entry name" value="ZINC_FINGER_C2H2_2"/>
    <property type="match status" value="7"/>
</dbReference>
<feature type="domain" description="C2H2-type" evidence="12">
    <location>
        <begin position="342"/>
        <end position="369"/>
    </location>
</feature>
<evidence type="ECO:0000259" key="13">
    <source>
        <dbReference type="PROSITE" id="PS50805"/>
    </source>
</evidence>
<dbReference type="FunFam" id="3.30.160.60:FF:000060">
    <property type="entry name" value="zinc finger protein 436"/>
    <property type="match status" value="1"/>
</dbReference>
<comment type="similarity">
    <text evidence="2">Belongs to the krueppel C2H2-type zinc-finger protein family.</text>
</comment>
<evidence type="ECO:0000256" key="4">
    <source>
        <dbReference type="ARBA" id="ARBA00022737"/>
    </source>
</evidence>
<evidence type="ECO:0000256" key="3">
    <source>
        <dbReference type="ARBA" id="ARBA00022723"/>
    </source>
</evidence>
<evidence type="ECO:0000256" key="2">
    <source>
        <dbReference type="ARBA" id="ARBA00006991"/>
    </source>
</evidence>
<dbReference type="Gene3D" id="6.10.140.140">
    <property type="match status" value="1"/>
</dbReference>
<dbReference type="FunFam" id="3.30.160.60:FF:000184">
    <property type="entry name" value="Zinc finger protein 333"/>
    <property type="match status" value="1"/>
</dbReference>
<dbReference type="PROSITE" id="PS50805">
    <property type="entry name" value="KRAB"/>
    <property type="match status" value="1"/>
</dbReference>
<dbReference type="GO" id="GO:0005634">
    <property type="term" value="C:nucleus"/>
    <property type="evidence" value="ECO:0007669"/>
    <property type="project" value="UniProtKB-SubCell"/>
</dbReference>
<evidence type="ECO:0000256" key="10">
    <source>
        <dbReference type="PROSITE-ProRule" id="PRU00042"/>
    </source>
</evidence>
<dbReference type="GO" id="GO:0008270">
    <property type="term" value="F:zinc ion binding"/>
    <property type="evidence" value="ECO:0007669"/>
    <property type="project" value="UniProtKB-KW"/>
</dbReference>
<keyword evidence="6" id="KW-0862">Zinc</keyword>
<feature type="domain" description="C2H2-type" evidence="12">
    <location>
        <begin position="454"/>
        <end position="481"/>
    </location>
</feature>
<feature type="domain" description="C2H2-type" evidence="12">
    <location>
        <begin position="398"/>
        <end position="425"/>
    </location>
</feature>
<evidence type="ECO:0000313" key="15">
    <source>
        <dbReference type="Proteomes" id="UP000030759"/>
    </source>
</evidence>
<feature type="region of interest" description="Disordered" evidence="11">
    <location>
        <begin position="94"/>
        <end position="116"/>
    </location>
</feature>
<dbReference type="PANTHER" id="PTHR23234:SF10">
    <property type="entry name" value="RIKEN CDNA 6720489N17 GENE-RELATED"/>
    <property type="match status" value="1"/>
</dbReference>
<dbReference type="InterPro" id="IPR036051">
    <property type="entry name" value="KRAB_dom_sf"/>
</dbReference>
<dbReference type="FunFam" id="3.30.160.60:FF:000358">
    <property type="entry name" value="zinc finger protein 24"/>
    <property type="match status" value="1"/>
</dbReference>
<dbReference type="CDD" id="cd07765">
    <property type="entry name" value="KRAB_A-box"/>
    <property type="match status" value="1"/>
</dbReference>
<keyword evidence="8" id="KW-0804">Transcription</keyword>
<dbReference type="PROSITE" id="PS00028">
    <property type="entry name" value="ZINC_FINGER_C2H2_1"/>
    <property type="match status" value="6"/>
</dbReference>
<evidence type="ECO:0000259" key="12">
    <source>
        <dbReference type="PROSITE" id="PS50157"/>
    </source>
</evidence>
<dbReference type="FunFam" id="3.30.160.60:FF:000475">
    <property type="entry name" value="zinc finger protein 32 isoform X1"/>
    <property type="match status" value="1"/>
</dbReference>
<dbReference type="InterPro" id="IPR050758">
    <property type="entry name" value="Znf_C2H2-type"/>
</dbReference>
<evidence type="ECO:0000256" key="9">
    <source>
        <dbReference type="ARBA" id="ARBA00023242"/>
    </source>
</evidence>
<feature type="domain" description="C2H2-type" evidence="12">
    <location>
        <begin position="370"/>
        <end position="397"/>
    </location>
</feature>
<organism evidence="14 15">
    <name type="scientific">Cricetulus griseus</name>
    <name type="common">Chinese hamster</name>
    <name type="synonym">Cricetulus barabensis griseus</name>
    <dbReference type="NCBI Taxonomy" id="10029"/>
    <lineage>
        <taxon>Eukaryota</taxon>
        <taxon>Metazoa</taxon>
        <taxon>Chordata</taxon>
        <taxon>Craniata</taxon>
        <taxon>Vertebrata</taxon>
        <taxon>Euteleostomi</taxon>
        <taxon>Mammalia</taxon>
        <taxon>Eutheria</taxon>
        <taxon>Euarchontoglires</taxon>
        <taxon>Glires</taxon>
        <taxon>Rodentia</taxon>
        <taxon>Myomorpha</taxon>
        <taxon>Muroidea</taxon>
        <taxon>Cricetidae</taxon>
        <taxon>Cricetinae</taxon>
        <taxon>Cricetulus</taxon>
    </lineage>
</organism>
<feature type="domain" description="KRAB" evidence="13">
    <location>
        <begin position="243"/>
        <end position="319"/>
    </location>
</feature>
<feature type="domain" description="C2H2-type" evidence="12">
    <location>
        <begin position="426"/>
        <end position="453"/>
    </location>
</feature>
<keyword evidence="4" id="KW-0677">Repeat</keyword>
<dbReference type="FunFam" id="3.30.160.60:FF:000100">
    <property type="entry name" value="Zinc finger 45-like"/>
    <property type="match status" value="1"/>
</dbReference>
<dbReference type="Pfam" id="PF13465">
    <property type="entry name" value="zf-H2C2_2"/>
    <property type="match status" value="2"/>
</dbReference>
<comment type="subcellular location">
    <subcellularLocation>
        <location evidence="1">Nucleus</location>
    </subcellularLocation>
</comment>
<dbReference type="PANTHER" id="PTHR23234">
    <property type="entry name" value="ZNF44 PROTEIN"/>
    <property type="match status" value="1"/>
</dbReference>
<evidence type="ECO:0000256" key="11">
    <source>
        <dbReference type="SAM" id="MobiDB-lite"/>
    </source>
</evidence>
<evidence type="ECO:0000256" key="8">
    <source>
        <dbReference type="ARBA" id="ARBA00023163"/>
    </source>
</evidence>
<keyword evidence="5 10" id="KW-0863">Zinc-finger</keyword>
<accession>A0A061IJP8</accession>
<feature type="domain" description="C2H2-type" evidence="12">
    <location>
        <begin position="510"/>
        <end position="537"/>
    </location>
</feature>
<keyword evidence="7" id="KW-0805">Transcription regulation</keyword>
<evidence type="ECO:0000256" key="5">
    <source>
        <dbReference type="ARBA" id="ARBA00022771"/>
    </source>
</evidence>
<dbReference type="SUPFAM" id="SSF57667">
    <property type="entry name" value="beta-beta-alpha zinc fingers"/>
    <property type="match status" value="4"/>
</dbReference>
<dbReference type="Proteomes" id="UP000030759">
    <property type="component" value="Unassembled WGS sequence"/>
</dbReference>
<dbReference type="SMART" id="SM00355">
    <property type="entry name" value="ZnF_C2H2"/>
    <property type="match status" value="7"/>
</dbReference>
<keyword evidence="9" id="KW-0539">Nucleus</keyword>
<dbReference type="InterPro" id="IPR001909">
    <property type="entry name" value="KRAB"/>
</dbReference>
<dbReference type="FunFam" id="3.30.160.60:FF:000773">
    <property type="entry name" value="Zinc finger protein 44"/>
    <property type="match status" value="1"/>
</dbReference>
<sequence>MAAHLTDVDSFGDPASSLVNASRNAPVEDDDVVFVESIQPPVCTPARAEERNFVFASSKQENPQGNYSIIPPSLRDLTSQKGNTYETIVIDDEGATETNGEDEKNPTNFTEWEPRGNKHSAKTLDFFISGLSRSKTKTGVGPFNPGRMDVADALRNGRFAAHHNPDSWISHQHHFLVTRNSKRWILYHQWPHFLNRISSPQASYNWEENNIEEPNKISTQHERYFSCKAISYSKYEEMTVNAVTYDDVHVNFTWDEWALLDPSQKNLYKEVMLDTYKNLIDTAYNCEDNNVEEPDQISTQQGRNNKINNEEESSQYTQCDKAFEHQSYLQIQDRINTGEKTFEYIQCGKVFANQSCLQLHERTYTGVKPYKCNQCDKGFGHHSSLQQHKRSHTGEKPYKCNQCDKAFTQQSKLRVHEKLHTGEKPFKCNQCDKAFARHDNLQYHKRTHTGEKPYKCNQCDKAFSQKSNLRVHERTHSAEKPYKCTQCGKGFAIYNYLKLHKRTHTGEKPYKCNQCDKAFTQQSNLRVHEQLHTGEKPYKSFA</sequence>
<keyword evidence="3" id="KW-0479">Metal-binding</keyword>
<proteinExistence type="inferred from homology"/>
<feature type="region of interest" description="Disordered" evidence="11">
    <location>
        <begin position="1"/>
        <end position="23"/>
    </location>
</feature>
<dbReference type="InterPro" id="IPR036236">
    <property type="entry name" value="Znf_C2H2_sf"/>
</dbReference>
<dbReference type="AlphaFoldDB" id="A0A061IJP8"/>
<evidence type="ECO:0000313" key="14">
    <source>
        <dbReference type="EMBL" id="ERE87554.1"/>
    </source>
</evidence>
<dbReference type="Gene3D" id="3.30.160.60">
    <property type="entry name" value="Classic Zinc Finger"/>
    <property type="match status" value="7"/>
</dbReference>
<evidence type="ECO:0000256" key="1">
    <source>
        <dbReference type="ARBA" id="ARBA00004123"/>
    </source>
</evidence>
<evidence type="ECO:0000256" key="7">
    <source>
        <dbReference type="ARBA" id="ARBA00023015"/>
    </source>
</evidence>
<dbReference type="FunFam" id="3.30.160.60:FF:002254">
    <property type="entry name" value="Zinc finger protein 540"/>
    <property type="match status" value="1"/>
</dbReference>
<name>A0A061IJP8_CRIGR</name>
<dbReference type="GO" id="GO:0006355">
    <property type="term" value="P:regulation of DNA-templated transcription"/>
    <property type="evidence" value="ECO:0007669"/>
    <property type="project" value="InterPro"/>
</dbReference>
<dbReference type="SUPFAM" id="SSF109640">
    <property type="entry name" value="KRAB domain (Kruppel-associated box)"/>
    <property type="match status" value="1"/>
</dbReference>
<dbReference type="InterPro" id="IPR013087">
    <property type="entry name" value="Znf_C2H2_type"/>
</dbReference>
<evidence type="ECO:0000256" key="6">
    <source>
        <dbReference type="ARBA" id="ARBA00022833"/>
    </source>
</evidence>
<dbReference type="SMART" id="SM00349">
    <property type="entry name" value="KRAB"/>
    <property type="match status" value="1"/>
</dbReference>
<dbReference type="EMBL" id="KE667083">
    <property type="protein sequence ID" value="ERE87554.1"/>
    <property type="molecule type" value="Genomic_DNA"/>
</dbReference>